<name>A0A498SLD6_ACAVI</name>
<feature type="region of interest" description="Disordered" evidence="1">
    <location>
        <begin position="1"/>
        <end position="26"/>
    </location>
</feature>
<proteinExistence type="predicted"/>
<gene>
    <name evidence="2" type="ORF">NAV_LOCUS5518</name>
</gene>
<reference evidence="2 3" key="1">
    <citation type="submission" date="2018-08" db="EMBL/GenBank/DDBJ databases">
        <authorList>
            <person name="Laetsch R D."/>
            <person name="Stevens L."/>
            <person name="Kumar S."/>
            <person name="Blaxter L. M."/>
        </authorList>
    </citation>
    <scope>NUCLEOTIDE SEQUENCE [LARGE SCALE GENOMIC DNA]</scope>
</reference>
<keyword evidence="3" id="KW-1185">Reference proteome</keyword>
<evidence type="ECO:0000313" key="3">
    <source>
        <dbReference type="Proteomes" id="UP000276991"/>
    </source>
</evidence>
<feature type="compositionally biased region" description="Low complexity" evidence="1">
    <location>
        <begin position="1"/>
        <end position="17"/>
    </location>
</feature>
<organism evidence="2 3">
    <name type="scientific">Acanthocheilonema viteae</name>
    <name type="common">Filarial nematode worm</name>
    <name type="synonym">Dipetalonema viteae</name>
    <dbReference type="NCBI Taxonomy" id="6277"/>
    <lineage>
        <taxon>Eukaryota</taxon>
        <taxon>Metazoa</taxon>
        <taxon>Ecdysozoa</taxon>
        <taxon>Nematoda</taxon>
        <taxon>Chromadorea</taxon>
        <taxon>Rhabditida</taxon>
        <taxon>Spirurina</taxon>
        <taxon>Spiruromorpha</taxon>
        <taxon>Filarioidea</taxon>
        <taxon>Onchocercidae</taxon>
        <taxon>Acanthocheilonema</taxon>
    </lineage>
</organism>
<dbReference type="Proteomes" id="UP000276991">
    <property type="component" value="Unassembled WGS sequence"/>
</dbReference>
<evidence type="ECO:0000256" key="1">
    <source>
        <dbReference type="SAM" id="MobiDB-lite"/>
    </source>
</evidence>
<dbReference type="EMBL" id="UPTC01000971">
    <property type="protein sequence ID" value="VBB30727.1"/>
    <property type="molecule type" value="Genomic_DNA"/>
</dbReference>
<accession>A0A498SLD6</accession>
<evidence type="ECO:0000313" key="2">
    <source>
        <dbReference type="EMBL" id="VBB30727.1"/>
    </source>
</evidence>
<protein>
    <submittedName>
        <fullName evidence="2">Uncharacterized protein</fullName>
    </submittedName>
</protein>
<sequence length="84" mass="9306">MEMIATTNGTTSGSPTNVPSRGAPPSRGFLVMRSCVRALMNKRTNKEIVNVVKKLMITITFEFQSPRVNNPCICVSEKRANETF</sequence>
<dbReference type="AlphaFoldDB" id="A0A498SLD6"/>